<dbReference type="InterPro" id="IPR016161">
    <property type="entry name" value="Ald_DH/histidinol_DH"/>
</dbReference>
<dbReference type="EMBL" id="JAGMUU010000015">
    <property type="protein sequence ID" value="KAH7137497.1"/>
    <property type="molecule type" value="Genomic_DNA"/>
</dbReference>
<dbReference type="InterPro" id="IPR016162">
    <property type="entry name" value="Ald_DH_N"/>
</dbReference>
<keyword evidence="4" id="KW-1185">Reference proteome</keyword>
<accession>A0A9P9EHC5</accession>
<dbReference type="Proteomes" id="UP000717696">
    <property type="component" value="Unassembled WGS sequence"/>
</dbReference>
<dbReference type="AlphaFoldDB" id="A0A9P9EHC5"/>
<dbReference type="Gene3D" id="3.40.309.10">
    <property type="entry name" value="Aldehyde Dehydrogenase, Chain A, domain 2"/>
    <property type="match status" value="1"/>
</dbReference>
<sequence length="505" mass="54527">MSSASIPSHTYRTISAAWTEGRLENMLQRQKELAALHGSVKKSSSRLINALNQDLHTTDDSATEELQLTLDSIKYLYDGLNFPASLAKERSIKQGASLEDNLVPLGPTLIDPAPHAPVASTLIPLAAAVAAGSTVVVLMHSSVPAVNNVLRQVLREGIDIEAVGLTDNDSADTRQQLGLMSWGVAVLQNLHEHTRIAKLVSQANPLVRILSPPSGICAVFIDRSVQDLAAAASHLHHSVLTTPRHNPLRLPRLCFVDEAIIGGLEELLLGARSRSIEPLQYDGDNDKTQALHKQLQSTFPSLSKRTVNGTTHSPSPVVALKPSDPITVEAIRVVARSIADCSSGIFLIPTRSLDHGIDLLNKLNDKVPSQAIYVFGESKPSFYVAAFSKTAQVFINAVPLWSLTVVAPNSTFVSNRILYSREDFSVNKPVSQVSLKRVTAVKIDSKSVLSLMSHTLGLGKIKQPSGGRLSYFERGLILGLALSLVAVSGFSVGIYRAGQVYFRRT</sequence>
<name>A0A9P9EHC5_9HYPO</name>
<evidence type="ECO:0000313" key="3">
    <source>
        <dbReference type="EMBL" id="KAH7137497.1"/>
    </source>
</evidence>
<comment type="caution">
    <text evidence="3">The sequence shown here is derived from an EMBL/GenBank/DDBJ whole genome shotgun (WGS) entry which is preliminary data.</text>
</comment>
<dbReference type="InterPro" id="IPR016163">
    <property type="entry name" value="Ald_DH_C"/>
</dbReference>
<keyword evidence="2" id="KW-0472">Membrane</keyword>
<keyword evidence="2" id="KW-1133">Transmembrane helix</keyword>
<keyword evidence="1" id="KW-0560">Oxidoreductase</keyword>
<evidence type="ECO:0008006" key="5">
    <source>
        <dbReference type="Google" id="ProtNLM"/>
    </source>
</evidence>
<organism evidence="3 4">
    <name type="scientific">Dactylonectria estremocensis</name>
    <dbReference type="NCBI Taxonomy" id="1079267"/>
    <lineage>
        <taxon>Eukaryota</taxon>
        <taxon>Fungi</taxon>
        <taxon>Dikarya</taxon>
        <taxon>Ascomycota</taxon>
        <taxon>Pezizomycotina</taxon>
        <taxon>Sordariomycetes</taxon>
        <taxon>Hypocreomycetidae</taxon>
        <taxon>Hypocreales</taxon>
        <taxon>Nectriaceae</taxon>
        <taxon>Dactylonectria</taxon>
    </lineage>
</organism>
<dbReference type="GO" id="GO:0006081">
    <property type="term" value="P:aldehyde metabolic process"/>
    <property type="evidence" value="ECO:0007669"/>
    <property type="project" value="InterPro"/>
</dbReference>
<dbReference type="PANTHER" id="PTHR43570:SF16">
    <property type="entry name" value="ALDEHYDE DEHYDROGENASE TYPE III, ISOFORM Q"/>
    <property type="match status" value="1"/>
</dbReference>
<gene>
    <name evidence="3" type="ORF">B0J13DRAFT_479127</name>
</gene>
<protein>
    <recommendedName>
        <fullName evidence="5">Aldehyde dehydrogenase domain-containing protein</fullName>
    </recommendedName>
</protein>
<dbReference type="Gene3D" id="3.40.605.10">
    <property type="entry name" value="Aldehyde Dehydrogenase, Chain A, domain 1"/>
    <property type="match status" value="1"/>
</dbReference>
<evidence type="ECO:0000256" key="1">
    <source>
        <dbReference type="ARBA" id="ARBA00023002"/>
    </source>
</evidence>
<dbReference type="GO" id="GO:0005737">
    <property type="term" value="C:cytoplasm"/>
    <property type="evidence" value="ECO:0007669"/>
    <property type="project" value="TreeGrafter"/>
</dbReference>
<evidence type="ECO:0000313" key="4">
    <source>
        <dbReference type="Proteomes" id="UP000717696"/>
    </source>
</evidence>
<evidence type="ECO:0000256" key="2">
    <source>
        <dbReference type="SAM" id="Phobius"/>
    </source>
</evidence>
<dbReference type="PANTHER" id="PTHR43570">
    <property type="entry name" value="ALDEHYDE DEHYDROGENASE"/>
    <property type="match status" value="1"/>
</dbReference>
<dbReference type="OrthoDB" id="5840532at2759"/>
<proteinExistence type="predicted"/>
<dbReference type="InterPro" id="IPR012394">
    <property type="entry name" value="Aldehyde_DH_NAD(P)"/>
</dbReference>
<dbReference type="GO" id="GO:0004029">
    <property type="term" value="F:aldehyde dehydrogenase (NAD+) activity"/>
    <property type="evidence" value="ECO:0007669"/>
    <property type="project" value="TreeGrafter"/>
</dbReference>
<dbReference type="SUPFAM" id="SSF53720">
    <property type="entry name" value="ALDH-like"/>
    <property type="match status" value="1"/>
</dbReference>
<feature type="transmembrane region" description="Helical" evidence="2">
    <location>
        <begin position="475"/>
        <end position="495"/>
    </location>
</feature>
<keyword evidence="2" id="KW-0812">Transmembrane</keyword>
<reference evidence="3" key="1">
    <citation type="journal article" date="2021" name="Nat. Commun.">
        <title>Genetic determinants of endophytism in the Arabidopsis root mycobiome.</title>
        <authorList>
            <person name="Mesny F."/>
            <person name="Miyauchi S."/>
            <person name="Thiergart T."/>
            <person name="Pickel B."/>
            <person name="Atanasova L."/>
            <person name="Karlsson M."/>
            <person name="Huettel B."/>
            <person name="Barry K.W."/>
            <person name="Haridas S."/>
            <person name="Chen C."/>
            <person name="Bauer D."/>
            <person name="Andreopoulos W."/>
            <person name="Pangilinan J."/>
            <person name="LaButti K."/>
            <person name="Riley R."/>
            <person name="Lipzen A."/>
            <person name="Clum A."/>
            <person name="Drula E."/>
            <person name="Henrissat B."/>
            <person name="Kohler A."/>
            <person name="Grigoriev I.V."/>
            <person name="Martin F.M."/>
            <person name="Hacquard S."/>
        </authorList>
    </citation>
    <scope>NUCLEOTIDE SEQUENCE</scope>
    <source>
        <strain evidence="3">MPI-CAGE-AT-0021</strain>
    </source>
</reference>